<feature type="domain" description="NAD(P)-binding" evidence="2">
    <location>
        <begin position="4"/>
        <end position="156"/>
    </location>
</feature>
<dbReference type="Gene3D" id="3.40.50.720">
    <property type="entry name" value="NAD(P)-binding Rossmann-like Domain"/>
    <property type="match status" value="1"/>
</dbReference>
<evidence type="ECO:0000256" key="1">
    <source>
        <dbReference type="SAM" id="MobiDB-lite"/>
    </source>
</evidence>
<protein>
    <submittedName>
        <fullName evidence="3">GDP-mannose 4,6-dehydratase</fullName>
    </submittedName>
</protein>
<accession>A0A937X1M6</accession>
<dbReference type="Pfam" id="PF16363">
    <property type="entry name" value="GDP_Man_Dehyd"/>
    <property type="match status" value="1"/>
</dbReference>
<dbReference type="AlphaFoldDB" id="A0A937X1M6"/>
<reference evidence="3 4" key="1">
    <citation type="submission" date="2019-03" db="EMBL/GenBank/DDBJ databases">
        <title>Lake Tanganyika Metagenome-Assembled Genomes (MAGs).</title>
        <authorList>
            <person name="Tran P."/>
        </authorList>
    </citation>
    <scope>NUCLEOTIDE SEQUENCE [LARGE SCALE GENOMIC DNA]</scope>
    <source>
        <strain evidence="3">K_DeepCast_65m_m2_236</strain>
    </source>
</reference>
<name>A0A937X1M6_9BACT</name>
<gene>
    <name evidence="3" type="ORF">FJZ00_04055</name>
</gene>
<dbReference type="EMBL" id="VGJX01000176">
    <property type="protein sequence ID" value="MBM3274299.1"/>
    <property type="molecule type" value="Genomic_DNA"/>
</dbReference>
<sequence length="158" mass="16819">MKILVTGGAGFIGCNLVRHLVEAYPDDFIVNLDALTYAGCRASVRDLEEKPNYSFIEGDITDAALVEDVMAGVDAVMHLAAESHVDRSITDPGAFVRTNVLGTQVLLEAARRRGVARFLYVSTDEVMGSLGPDGLFSEDTPLAPNSPYSASKAGGELL</sequence>
<dbReference type="Proteomes" id="UP000703893">
    <property type="component" value="Unassembled WGS sequence"/>
</dbReference>
<dbReference type="InterPro" id="IPR036291">
    <property type="entry name" value="NAD(P)-bd_dom_sf"/>
</dbReference>
<evidence type="ECO:0000259" key="2">
    <source>
        <dbReference type="Pfam" id="PF16363"/>
    </source>
</evidence>
<organism evidence="3 4">
    <name type="scientific">Candidatus Tanganyikabacteria bacterium</name>
    <dbReference type="NCBI Taxonomy" id="2961651"/>
    <lineage>
        <taxon>Bacteria</taxon>
        <taxon>Bacillati</taxon>
        <taxon>Candidatus Sericytochromatia</taxon>
        <taxon>Candidatus Tanganyikabacteria</taxon>
    </lineage>
</organism>
<dbReference type="InterPro" id="IPR016040">
    <property type="entry name" value="NAD(P)-bd_dom"/>
</dbReference>
<comment type="caution">
    <text evidence="3">The sequence shown here is derived from an EMBL/GenBank/DDBJ whole genome shotgun (WGS) entry which is preliminary data.</text>
</comment>
<evidence type="ECO:0000313" key="4">
    <source>
        <dbReference type="Proteomes" id="UP000703893"/>
    </source>
</evidence>
<feature type="non-terminal residue" evidence="3">
    <location>
        <position position="158"/>
    </location>
</feature>
<proteinExistence type="predicted"/>
<feature type="region of interest" description="Disordered" evidence="1">
    <location>
        <begin position="138"/>
        <end position="158"/>
    </location>
</feature>
<evidence type="ECO:0000313" key="3">
    <source>
        <dbReference type="EMBL" id="MBM3274299.1"/>
    </source>
</evidence>
<dbReference type="SUPFAM" id="SSF51735">
    <property type="entry name" value="NAD(P)-binding Rossmann-fold domains"/>
    <property type="match status" value="1"/>
</dbReference>
<dbReference type="PANTHER" id="PTHR43000">
    <property type="entry name" value="DTDP-D-GLUCOSE 4,6-DEHYDRATASE-RELATED"/>
    <property type="match status" value="1"/>
</dbReference>